<name>G7GN97_9ACTN</name>
<accession>G7GN97</accession>
<evidence type="ECO:0000313" key="3">
    <source>
        <dbReference type="EMBL" id="GAB05072.1"/>
    </source>
</evidence>
<evidence type="ECO:0000259" key="2">
    <source>
        <dbReference type="Pfam" id="PF13827"/>
    </source>
</evidence>
<dbReference type="Proteomes" id="UP000006023">
    <property type="component" value="Unassembled WGS sequence"/>
</dbReference>
<dbReference type="InterPro" id="IPR025240">
    <property type="entry name" value="DUF4189"/>
</dbReference>
<keyword evidence="4" id="KW-1185">Reference proteome</keyword>
<dbReference type="eggNOG" id="ENOG5032E9S">
    <property type="taxonomic scope" value="Bacteria"/>
</dbReference>
<feature type="transmembrane region" description="Helical" evidence="1">
    <location>
        <begin position="43"/>
        <end position="64"/>
    </location>
</feature>
<evidence type="ECO:0000313" key="4">
    <source>
        <dbReference type="Proteomes" id="UP000006023"/>
    </source>
</evidence>
<sequence>MSFDRGNGRGPSFKTAVHRAYGRRVHSFARKANEMNLLRRKSAAVRAGLATMAVGMAATGLIAAAPGEADARPGHWYGAIAISMRTGNAAVAVDYPTVASARRAAIRKCRAYDCKWAVTMDNNCGAAAQNPYTRRWGYAYAPTRFRAEQLARREARGGRTIVWGCTTRPRY</sequence>
<dbReference type="EMBL" id="BAED01000026">
    <property type="protein sequence ID" value="GAB05072.1"/>
    <property type="molecule type" value="Genomic_DNA"/>
</dbReference>
<dbReference type="Pfam" id="PF13827">
    <property type="entry name" value="DUF4189"/>
    <property type="match status" value="1"/>
</dbReference>
<keyword evidence="1" id="KW-1133">Transmembrane helix</keyword>
<comment type="caution">
    <text evidence="3">The sequence shown here is derived from an EMBL/GenBank/DDBJ whole genome shotgun (WGS) entry which is preliminary data.</text>
</comment>
<keyword evidence="1" id="KW-0812">Transmembrane</keyword>
<keyword evidence="1" id="KW-0472">Membrane</keyword>
<reference evidence="3 4" key="1">
    <citation type="submission" date="2011-11" db="EMBL/GenBank/DDBJ databases">
        <title>Whole genome shotgun sequence of Gordonia amarae NBRC 15530.</title>
        <authorList>
            <person name="Takarada H."/>
            <person name="Hosoyama A."/>
            <person name="Tsuchikane K."/>
            <person name="Katsumata H."/>
            <person name="Yamazaki S."/>
            <person name="Fujita N."/>
        </authorList>
    </citation>
    <scope>NUCLEOTIDE SEQUENCE [LARGE SCALE GENOMIC DNA]</scope>
    <source>
        <strain evidence="3 4">NBRC 15530</strain>
    </source>
</reference>
<feature type="domain" description="DUF4189" evidence="2">
    <location>
        <begin position="77"/>
        <end position="154"/>
    </location>
</feature>
<evidence type="ECO:0000256" key="1">
    <source>
        <dbReference type="SAM" id="Phobius"/>
    </source>
</evidence>
<organism evidence="3 4">
    <name type="scientific">Gordonia amarae NBRC 15530</name>
    <dbReference type="NCBI Taxonomy" id="1075090"/>
    <lineage>
        <taxon>Bacteria</taxon>
        <taxon>Bacillati</taxon>
        <taxon>Actinomycetota</taxon>
        <taxon>Actinomycetes</taxon>
        <taxon>Mycobacteriales</taxon>
        <taxon>Gordoniaceae</taxon>
        <taxon>Gordonia</taxon>
    </lineage>
</organism>
<dbReference type="AlphaFoldDB" id="G7GN97"/>
<gene>
    <name evidence="3" type="ORF">GOAMR_26_00460</name>
</gene>
<protein>
    <recommendedName>
        <fullName evidence="2">DUF4189 domain-containing protein</fullName>
    </recommendedName>
</protein>
<proteinExistence type="predicted"/>